<dbReference type="FunFam" id="3.40.50.300:FF:000134">
    <property type="entry name" value="Iron-enterobactin ABC transporter ATP-binding protein"/>
    <property type="match status" value="1"/>
</dbReference>
<evidence type="ECO:0000313" key="8">
    <source>
        <dbReference type="Proteomes" id="UP000006365"/>
    </source>
</evidence>
<evidence type="ECO:0000259" key="6">
    <source>
        <dbReference type="PROSITE" id="PS50893"/>
    </source>
</evidence>
<dbReference type="GO" id="GO:0016887">
    <property type="term" value="F:ATP hydrolysis activity"/>
    <property type="evidence" value="ECO:0007669"/>
    <property type="project" value="InterPro"/>
</dbReference>
<keyword evidence="1" id="KW-0813">Transport</keyword>
<evidence type="ECO:0000256" key="5">
    <source>
        <dbReference type="ARBA" id="ARBA00037066"/>
    </source>
</evidence>
<comment type="function">
    <text evidence="5">Part of the ABC transporter complex HmuTUV involved in hemin import. Responsible for energy coupling to the transport system.</text>
</comment>
<dbReference type="EMBL" id="CP002364">
    <property type="protein sequence ID" value="ADW19245.1"/>
    <property type="molecule type" value="Genomic_DNA"/>
</dbReference>
<dbReference type="SMART" id="SM00382">
    <property type="entry name" value="AAA"/>
    <property type="match status" value="1"/>
</dbReference>
<dbReference type="CDD" id="cd03214">
    <property type="entry name" value="ABC_Iron-Siderophores_B12_Hemin"/>
    <property type="match status" value="1"/>
</dbReference>
<evidence type="ECO:0000256" key="2">
    <source>
        <dbReference type="ARBA" id="ARBA00022741"/>
    </source>
</evidence>
<dbReference type="Pfam" id="PF00005">
    <property type="entry name" value="ABC_tran"/>
    <property type="match status" value="1"/>
</dbReference>
<keyword evidence="8" id="KW-1185">Reference proteome</keyword>
<gene>
    <name evidence="7" type="ordered locus">Despr_3112</name>
</gene>
<dbReference type="SUPFAM" id="SSF52540">
    <property type="entry name" value="P-loop containing nucleoside triphosphate hydrolases"/>
    <property type="match status" value="1"/>
</dbReference>
<evidence type="ECO:0000256" key="3">
    <source>
        <dbReference type="ARBA" id="ARBA00022840"/>
    </source>
</evidence>
<dbReference type="AlphaFoldDB" id="A0A7U3YPP8"/>
<name>A0A7U3YPP8_DESPD</name>
<dbReference type="PANTHER" id="PTHR42794">
    <property type="entry name" value="HEMIN IMPORT ATP-BINDING PROTEIN HMUV"/>
    <property type="match status" value="1"/>
</dbReference>
<dbReference type="GO" id="GO:0005524">
    <property type="term" value="F:ATP binding"/>
    <property type="evidence" value="ECO:0007669"/>
    <property type="project" value="UniProtKB-KW"/>
</dbReference>
<evidence type="ECO:0000256" key="4">
    <source>
        <dbReference type="ARBA" id="ARBA00022967"/>
    </source>
</evidence>
<dbReference type="InterPro" id="IPR027417">
    <property type="entry name" value="P-loop_NTPase"/>
</dbReference>
<dbReference type="InterPro" id="IPR003439">
    <property type="entry name" value="ABC_transporter-like_ATP-bd"/>
</dbReference>
<keyword evidence="3" id="KW-0067">ATP-binding</keyword>
<dbReference type="Proteomes" id="UP000006365">
    <property type="component" value="Chromosome"/>
</dbReference>
<reference evidence="7 8" key="1">
    <citation type="journal article" date="2011" name="Stand. Genomic Sci.">
        <title>Complete genome sequence of Desulfobulbus propionicus type strain (1pr3).</title>
        <authorList>
            <person name="Pagani I."/>
            <person name="Lapidus A."/>
            <person name="Nolan M."/>
            <person name="Lucas S."/>
            <person name="Hammon N."/>
            <person name="Deshpande S."/>
            <person name="Cheng J.F."/>
            <person name="Chertkov O."/>
            <person name="Davenport K."/>
            <person name="Tapia R."/>
            <person name="Han C."/>
            <person name="Goodwin L."/>
            <person name="Pitluck S."/>
            <person name="Liolios K."/>
            <person name="Mavromatis K."/>
            <person name="Ivanova N."/>
            <person name="Mikhailova N."/>
            <person name="Pati A."/>
            <person name="Chen A."/>
            <person name="Palaniappan K."/>
            <person name="Land M."/>
            <person name="Hauser L."/>
            <person name="Chang Y.J."/>
            <person name="Jeffries C.D."/>
            <person name="Detter J.C."/>
            <person name="Brambilla E."/>
            <person name="Kannan K.P."/>
            <person name="Djao O.D."/>
            <person name="Rohde M."/>
            <person name="Pukall R."/>
            <person name="Spring S."/>
            <person name="Goker M."/>
            <person name="Sikorski J."/>
            <person name="Woyke T."/>
            <person name="Bristow J."/>
            <person name="Eisen J.A."/>
            <person name="Markowitz V."/>
            <person name="Hugenholtz P."/>
            <person name="Kyrpides N.C."/>
            <person name="Klenk H.P."/>
        </authorList>
    </citation>
    <scope>NUCLEOTIDE SEQUENCE [LARGE SCALE GENOMIC DNA]</scope>
    <source>
        <strain evidence="8">ATCC 33891 / DSM 2032 / 1pr3</strain>
    </source>
</reference>
<keyword evidence="2" id="KW-0547">Nucleotide-binding</keyword>
<dbReference type="PROSITE" id="PS50893">
    <property type="entry name" value="ABC_TRANSPORTER_2"/>
    <property type="match status" value="1"/>
</dbReference>
<dbReference type="InterPro" id="IPR003593">
    <property type="entry name" value="AAA+_ATPase"/>
</dbReference>
<dbReference type="Gene3D" id="3.40.50.300">
    <property type="entry name" value="P-loop containing nucleotide triphosphate hydrolases"/>
    <property type="match status" value="1"/>
</dbReference>
<proteinExistence type="predicted"/>
<accession>A0A7U3YPP8</accession>
<feature type="domain" description="ABC transporter" evidence="6">
    <location>
        <begin position="9"/>
        <end position="245"/>
    </location>
</feature>
<sequence length="415" mass="44181">MSTNQSPILEVTGLSVGYKNRTVLRDLSFTCRPGEFISLLGPNGAGKTTLLRTLSRHLSPVAGEIRVQGRPLSQLSAMDLARTMAVVLTDKIAPPMFSVFEFVALGRYPHTDYLGRLGSQDQVAVSSSLAAVHALELAERAFVDLSDGERQKVLMARALAQAPRMLLLDEPTMHLDLKHRVEVMAILRDLCRSQGITVIASLHDVDVAAKVSDQVALIRDGGLMAWGAPEAVLSGDSVTTLYEFDKARFNRDLGGIELKSAGDHGRAFVVGGMGSGALVYRILAKKGFALATGVVHGNDLDWYVARSLGADCVAVEPMATINGAATQQALELMDGCDLVIDSGFPVGPANQANVDLLQGALDRGLPLLSLRQGVPPGLRVNGESAPRHCADATALIACLETFACCRSFSPHTEEA</sequence>
<evidence type="ECO:0000256" key="1">
    <source>
        <dbReference type="ARBA" id="ARBA00022448"/>
    </source>
</evidence>
<organism evidence="7 8">
    <name type="scientific">Desulfobulbus propionicus (strain ATCC 33891 / DSM 2032 / VKM B-1956 / 1pr3)</name>
    <dbReference type="NCBI Taxonomy" id="577650"/>
    <lineage>
        <taxon>Bacteria</taxon>
        <taxon>Pseudomonadati</taxon>
        <taxon>Thermodesulfobacteriota</taxon>
        <taxon>Desulfobulbia</taxon>
        <taxon>Desulfobulbales</taxon>
        <taxon>Desulfobulbaceae</taxon>
        <taxon>Desulfobulbus</taxon>
    </lineage>
</organism>
<dbReference type="KEGG" id="dpr:Despr_3112"/>
<protein>
    <submittedName>
        <fullName evidence="7">ABC transporter related protein</fullName>
    </submittedName>
</protein>
<keyword evidence="4" id="KW-1278">Translocase</keyword>
<evidence type="ECO:0000313" key="7">
    <source>
        <dbReference type="EMBL" id="ADW19245.1"/>
    </source>
</evidence>
<dbReference type="PANTHER" id="PTHR42794:SF1">
    <property type="entry name" value="HEMIN IMPORT ATP-BINDING PROTEIN HMUV"/>
    <property type="match status" value="1"/>
</dbReference>